<feature type="transmembrane region" description="Helical" evidence="1">
    <location>
        <begin position="231"/>
        <end position="256"/>
    </location>
</feature>
<name>A0A914P5F1_9BILA</name>
<evidence type="ECO:0000313" key="4">
    <source>
        <dbReference type="WBParaSite" id="PDA_v2.g12566.t1"/>
    </source>
</evidence>
<evidence type="ECO:0000256" key="2">
    <source>
        <dbReference type="SAM" id="SignalP"/>
    </source>
</evidence>
<keyword evidence="1" id="KW-0812">Transmembrane</keyword>
<sequence length="266" mass="30069">MNSFKLLVVFILLLLGSFAQRFQRHLINGTQNGYINGKKEMESLDALSSDEDIYEQEGYDIKFVGNEREGIELELKYKELKFRFCSDGCMDKVVIACYNSTDSNHILRGDCDPGQCMFKAGVSKERTYGTKFLWFMSYNFNRGFDNNEKICENAIMMSPDAEVSFTSKFPSCEPLKHDGNVAKLYIHQIPPGCPLYVLNAKKWTPPTTTTKQNSLETNQTTLKTSEANTTLWIGIGVGIFIIFVIIIIGFGFLLLLSNSNSKEASF</sequence>
<evidence type="ECO:0000256" key="1">
    <source>
        <dbReference type="SAM" id="Phobius"/>
    </source>
</evidence>
<dbReference type="WBParaSite" id="PDA_v2.g12566.t1">
    <property type="protein sequence ID" value="PDA_v2.g12566.t1"/>
    <property type="gene ID" value="PDA_v2.g12566"/>
</dbReference>
<keyword evidence="3" id="KW-1185">Reference proteome</keyword>
<dbReference type="Proteomes" id="UP000887578">
    <property type="component" value="Unplaced"/>
</dbReference>
<reference evidence="4" key="1">
    <citation type="submission" date="2022-11" db="UniProtKB">
        <authorList>
            <consortium name="WormBaseParasite"/>
        </authorList>
    </citation>
    <scope>IDENTIFICATION</scope>
</reference>
<proteinExistence type="predicted"/>
<feature type="chain" id="PRO_5037517768" evidence="2">
    <location>
        <begin position="20"/>
        <end position="266"/>
    </location>
</feature>
<keyword evidence="1" id="KW-1133">Transmembrane helix</keyword>
<keyword evidence="1" id="KW-0472">Membrane</keyword>
<organism evidence="3 4">
    <name type="scientific">Panagrolaimus davidi</name>
    <dbReference type="NCBI Taxonomy" id="227884"/>
    <lineage>
        <taxon>Eukaryota</taxon>
        <taxon>Metazoa</taxon>
        <taxon>Ecdysozoa</taxon>
        <taxon>Nematoda</taxon>
        <taxon>Chromadorea</taxon>
        <taxon>Rhabditida</taxon>
        <taxon>Tylenchina</taxon>
        <taxon>Panagrolaimomorpha</taxon>
        <taxon>Panagrolaimoidea</taxon>
        <taxon>Panagrolaimidae</taxon>
        <taxon>Panagrolaimus</taxon>
    </lineage>
</organism>
<dbReference type="AlphaFoldDB" id="A0A914P5F1"/>
<feature type="signal peptide" evidence="2">
    <location>
        <begin position="1"/>
        <end position="19"/>
    </location>
</feature>
<protein>
    <submittedName>
        <fullName evidence="4">Transmembrane protein</fullName>
    </submittedName>
</protein>
<accession>A0A914P5F1</accession>
<keyword evidence="2" id="KW-0732">Signal</keyword>
<evidence type="ECO:0000313" key="3">
    <source>
        <dbReference type="Proteomes" id="UP000887578"/>
    </source>
</evidence>